<dbReference type="PANTHER" id="PTHR43409">
    <property type="entry name" value="ANAEROBIC MAGNESIUM-PROTOPORPHYRIN IX MONOMETHYL ESTER CYCLASE-RELATED"/>
    <property type="match status" value="1"/>
</dbReference>
<keyword evidence="2" id="KW-0489">Methyltransferase</keyword>
<dbReference type="GO" id="GO:0003824">
    <property type="term" value="F:catalytic activity"/>
    <property type="evidence" value="ECO:0007669"/>
    <property type="project" value="InterPro"/>
</dbReference>
<gene>
    <name evidence="10" type="ORF">A2290_06810</name>
</gene>
<dbReference type="SUPFAM" id="SSF102114">
    <property type="entry name" value="Radical SAM enzymes"/>
    <property type="match status" value="1"/>
</dbReference>
<dbReference type="GO" id="GO:0046872">
    <property type="term" value="F:metal ion binding"/>
    <property type="evidence" value="ECO:0007669"/>
    <property type="project" value="UniProtKB-KW"/>
</dbReference>
<keyword evidence="5" id="KW-0479">Metal-binding</keyword>
<keyword evidence="4" id="KW-0949">S-adenosyl-L-methionine</keyword>
<evidence type="ECO:0000256" key="4">
    <source>
        <dbReference type="ARBA" id="ARBA00022691"/>
    </source>
</evidence>
<dbReference type="EMBL" id="MEUA01000016">
    <property type="protein sequence ID" value="OGC15943.1"/>
    <property type="molecule type" value="Genomic_DNA"/>
</dbReference>
<evidence type="ECO:0000256" key="7">
    <source>
        <dbReference type="ARBA" id="ARBA00023014"/>
    </source>
</evidence>
<dbReference type="InterPro" id="IPR051198">
    <property type="entry name" value="BchE-like"/>
</dbReference>
<feature type="domain" description="Radical SAM core" evidence="9">
    <location>
        <begin position="163"/>
        <end position="382"/>
    </location>
</feature>
<evidence type="ECO:0000313" key="10">
    <source>
        <dbReference type="EMBL" id="OGC15943.1"/>
    </source>
</evidence>
<dbReference type="AlphaFoldDB" id="A0A1F4S871"/>
<dbReference type="PROSITE" id="PS51332">
    <property type="entry name" value="B12_BINDING"/>
    <property type="match status" value="1"/>
</dbReference>
<accession>A0A1F4S871</accession>
<dbReference type="PROSITE" id="PS51918">
    <property type="entry name" value="RADICAL_SAM"/>
    <property type="match status" value="1"/>
</dbReference>
<dbReference type="Gene3D" id="3.40.50.280">
    <property type="entry name" value="Cobalamin-binding domain"/>
    <property type="match status" value="1"/>
</dbReference>
<sequence length="448" mass="51079">MTKNKSIKITLISPRTGLYRYRTGVFSFFLRYAPMNLVTLSSLIPEEINATVEILDESVEIIKKESIIADIVGLTGITGVSKRAYSYADYFRSNGITVVMGGPHATLMPQEAKEHVDSVVVGHAYETWPQLLKDFIKGELKDFYYPPQKIDFSKVPSPDKKCFSNKPFITLNSTQAVFGCPNNCEFCVTPVICKGKYEHRPIADVVYEVSHMKGKYITFLDPSPVENPLYSINLYKALKPLKKRWGGLATTRIVDNKELLDAMAESGCFGLLIGFETLSQDSNVAMGKGFNSVDKYYKLVKELHSRGIAIMGCFVHGLETDNKDCFKRTMDFVYKANIDLPRFTICTPFPGTPFFNRLKKEARILTENWTLYDAQHVVFKPKGMAVEELENGHLWCWENAYSLKNILKRLSCSRAFLEYTLLANLGYRFYARGHHRFNSAYMENDWKT</sequence>
<dbReference type="InterPro" id="IPR023404">
    <property type="entry name" value="rSAM_horseshoe"/>
</dbReference>
<keyword evidence="7" id="KW-0411">Iron-sulfur</keyword>
<evidence type="ECO:0000259" key="8">
    <source>
        <dbReference type="PROSITE" id="PS51332"/>
    </source>
</evidence>
<dbReference type="GO" id="GO:0005829">
    <property type="term" value="C:cytosol"/>
    <property type="evidence" value="ECO:0007669"/>
    <property type="project" value="TreeGrafter"/>
</dbReference>
<reference evidence="10 11" key="1">
    <citation type="journal article" date="2016" name="Nat. Commun.">
        <title>Thousands of microbial genomes shed light on interconnected biogeochemical processes in an aquifer system.</title>
        <authorList>
            <person name="Anantharaman K."/>
            <person name="Brown C.T."/>
            <person name="Hug L.A."/>
            <person name="Sharon I."/>
            <person name="Castelle C.J."/>
            <person name="Probst A.J."/>
            <person name="Thomas B.C."/>
            <person name="Singh A."/>
            <person name="Wilkins M.J."/>
            <person name="Karaoz U."/>
            <person name="Brodie E.L."/>
            <person name="Williams K.H."/>
            <person name="Hubbard S.S."/>
            <person name="Banfield J.F."/>
        </authorList>
    </citation>
    <scope>NUCLEOTIDE SEQUENCE [LARGE SCALE GENOMIC DNA]</scope>
</reference>
<evidence type="ECO:0000256" key="5">
    <source>
        <dbReference type="ARBA" id="ARBA00022723"/>
    </source>
</evidence>
<evidence type="ECO:0000256" key="2">
    <source>
        <dbReference type="ARBA" id="ARBA00022603"/>
    </source>
</evidence>
<evidence type="ECO:0000256" key="3">
    <source>
        <dbReference type="ARBA" id="ARBA00022679"/>
    </source>
</evidence>
<evidence type="ECO:0000256" key="6">
    <source>
        <dbReference type="ARBA" id="ARBA00023004"/>
    </source>
</evidence>
<dbReference type="Proteomes" id="UP000177905">
    <property type="component" value="Unassembled WGS sequence"/>
</dbReference>
<dbReference type="InterPro" id="IPR034466">
    <property type="entry name" value="Methyltransferase_Class_B"/>
</dbReference>
<dbReference type="InterPro" id="IPR006158">
    <property type="entry name" value="Cobalamin-bd"/>
</dbReference>
<dbReference type="Pfam" id="PF13282">
    <property type="entry name" value="DUF4070"/>
    <property type="match status" value="1"/>
</dbReference>
<dbReference type="Pfam" id="PF04055">
    <property type="entry name" value="Radical_SAM"/>
    <property type="match status" value="1"/>
</dbReference>
<evidence type="ECO:0000256" key="1">
    <source>
        <dbReference type="ARBA" id="ARBA00001966"/>
    </source>
</evidence>
<dbReference type="GO" id="GO:0051539">
    <property type="term" value="F:4 iron, 4 sulfur cluster binding"/>
    <property type="evidence" value="ECO:0007669"/>
    <property type="project" value="UniProtKB-KW"/>
</dbReference>
<dbReference type="CDD" id="cd01335">
    <property type="entry name" value="Radical_SAM"/>
    <property type="match status" value="1"/>
</dbReference>
<comment type="cofactor">
    <cofactor evidence="1">
        <name>[4Fe-4S] cluster</name>
        <dbReference type="ChEBI" id="CHEBI:49883"/>
    </cofactor>
</comment>
<dbReference type="InterPro" id="IPR058240">
    <property type="entry name" value="rSAM_sf"/>
</dbReference>
<evidence type="ECO:0000313" key="11">
    <source>
        <dbReference type="Proteomes" id="UP000177905"/>
    </source>
</evidence>
<dbReference type="SMART" id="SM00729">
    <property type="entry name" value="Elp3"/>
    <property type="match status" value="1"/>
</dbReference>
<dbReference type="Gene3D" id="3.80.30.20">
    <property type="entry name" value="tm_1862 like domain"/>
    <property type="match status" value="1"/>
</dbReference>
<name>A0A1F4S871_UNCSA</name>
<comment type="caution">
    <text evidence="10">The sequence shown here is derived from an EMBL/GenBank/DDBJ whole genome shotgun (WGS) entry which is preliminary data.</text>
</comment>
<dbReference type="InterPro" id="IPR006638">
    <property type="entry name" value="Elp3/MiaA/NifB-like_rSAM"/>
</dbReference>
<keyword evidence="3" id="KW-0808">Transferase</keyword>
<dbReference type="GO" id="GO:0031419">
    <property type="term" value="F:cobalamin binding"/>
    <property type="evidence" value="ECO:0007669"/>
    <property type="project" value="InterPro"/>
</dbReference>
<proteinExistence type="predicted"/>
<feature type="domain" description="B12-binding" evidence="8">
    <location>
        <begin position="6"/>
        <end position="142"/>
    </location>
</feature>
<dbReference type="InterPro" id="IPR007197">
    <property type="entry name" value="rSAM"/>
</dbReference>
<dbReference type="PANTHER" id="PTHR43409:SF7">
    <property type="entry name" value="BLL1977 PROTEIN"/>
    <property type="match status" value="1"/>
</dbReference>
<evidence type="ECO:0000259" key="9">
    <source>
        <dbReference type="PROSITE" id="PS51918"/>
    </source>
</evidence>
<protein>
    <submittedName>
        <fullName evidence="10">Uncharacterized protein</fullName>
    </submittedName>
</protein>
<dbReference type="SFLD" id="SFLDG01123">
    <property type="entry name" value="methyltransferase_(Class_B)"/>
    <property type="match status" value="1"/>
</dbReference>
<dbReference type="SFLD" id="SFLDG01082">
    <property type="entry name" value="B12-binding_domain_containing"/>
    <property type="match status" value="1"/>
</dbReference>
<keyword evidence="6" id="KW-0408">Iron</keyword>
<dbReference type="InterPro" id="IPR025274">
    <property type="entry name" value="DUF4070"/>
</dbReference>
<dbReference type="SFLD" id="SFLDS00029">
    <property type="entry name" value="Radical_SAM"/>
    <property type="match status" value="1"/>
</dbReference>
<organism evidence="10 11">
    <name type="scientific">candidate division WOR-1 bacterium RIFOXYB2_FULL_36_35</name>
    <dbReference type="NCBI Taxonomy" id="1802578"/>
    <lineage>
        <taxon>Bacteria</taxon>
        <taxon>Bacillati</taxon>
        <taxon>Saganbacteria</taxon>
    </lineage>
</organism>